<dbReference type="InterPro" id="IPR010651">
    <property type="entry name" value="Sugar_transport"/>
</dbReference>
<sequence length="338" mass="35788">MINMVACTLLLNPETPRAAVQMRTLPGLLLALVAALLNGTTSIFSRDEVKGPDVDIFVFHFWACMGVALTGLLFLLVTPVVWTPLGVASGVLNVLSSACAFWAASLVGVSVAPAIWSGVTALVSSLFGVLLDPIGRRVSDLPAALAGLALLMAGIAGIAYACERSYQAERERQESRLLEDTGGSVSETRREHKSGLLIAALAGFFGGLVLVPMEYAPREARGLCFLPLMAVGAIVAAPVVDMMALFARGKPLGLNLREAAPPGIAAGICWNIANAASILAIQYLGYTLAYPIMQSRMFVSGLWGILVFHEMKDPNARRIYWLSGPFLLLGATLLAFAS</sequence>
<dbReference type="GO" id="GO:0015144">
    <property type="term" value="F:carbohydrate transmembrane transporter activity"/>
    <property type="evidence" value="ECO:0007669"/>
    <property type="project" value="InterPro"/>
</dbReference>
<protein>
    <submittedName>
        <fullName evidence="7">Uncharacterized protein</fullName>
    </submittedName>
</protein>
<dbReference type="PANTHER" id="PTHR16119">
    <property type="entry name" value="TRANSMEMBRANE PROTEIN 144"/>
    <property type="match status" value="1"/>
</dbReference>
<accession>A0A0U9HHU5</accession>
<evidence type="ECO:0000313" key="7">
    <source>
        <dbReference type="EMBL" id="GAQ77996.1"/>
    </source>
</evidence>
<name>A0A0U9HHU5_KLENI</name>
<evidence type="ECO:0000256" key="5">
    <source>
        <dbReference type="ARBA" id="ARBA00023136"/>
    </source>
</evidence>
<evidence type="ECO:0000313" key="8">
    <source>
        <dbReference type="Proteomes" id="UP000054558"/>
    </source>
</evidence>
<dbReference type="EMBL" id="DF236955">
    <property type="protein sequence ID" value="GAQ77996.1"/>
    <property type="molecule type" value="Genomic_DNA"/>
</dbReference>
<feature type="transmembrane region" description="Helical" evidence="6">
    <location>
        <begin position="111"/>
        <end position="131"/>
    </location>
</feature>
<dbReference type="GO" id="GO:0016020">
    <property type="term" value="C:membrane"/>
    <property type="evidence" value="ECO:0007669"/>
    <property type="project" value="UniProtKB-SubCell"/>
</dbReference>
<evidence type="ECO:0000256" key="3">
    <source>
        <dbReference type="ARBA" id="ARBA00022692"/>
    </source>
</evidence>
<gene>
    <name evidence="7" type="ORF">KFL_000060620</name>
</gene>
<keyword evidence="3 6" id="KW-0812">Transmembrane</keyword>
<dbReference type="PANTHER" id="PTHR16119:SF22">
    <property type="entry name" value="EAMA DOMAIN-CONTAINING PROTEIN"/>
    <property type="match status" value="1"/>
</dbReference>
<reference evidence="7 8" key="1">
    <citation type="journal article" date="2014" name="Nat. Commun.">
        <title>Klebsormidium flaccidum genome reveals primary factors for plant terrestrial adaptation.</title>
        <authorList>
            <person name="Hori K."/>
            <person name="Maruyama F."/>
            <person name="Fujisawa T."/>
            <person name="Togashi T."/>
            <person name="Yamamoto N."/>
            <person name="Seo M."/>
            <person name="Sato S."/>
            <person name="Yamada T."/>
            <person name="Mori H."/>
            <person name="Tajima N."/>
            <person name="Moriyama T."/>
            <person name="Ikeuchi M."/>
            <person name="Watanabe M."/>
            <person name="Wada H."/>
            <person name="Kobayashi K."/>
            <person name="Saito M."/>
            <person name="Masuda T."/>
            <person name="Sasaki-Sekimoto Y."/>
            <person name="Mashiguchi K."/>
            <person name="Awai K."/>
            <person name="Shimojima M."/>
            <person name="Masuda S."/>
            <person name="Iwai M."/>
            <person name="Nobusawa T."/>
            <person name="Narise T."/>
            <person name="Kondo S."/>
            <person name="Saito H."/>
            <person name="Sato R."/>
            <person name="Murakawa M."/>
            <person name="Ihara Y."/>
            <person name="Oshima-Yamada Y."/>
            <person name="Ohtaka K."/>
            <person name="Satoh M."/>
            <person name="Sonobe K."/>
            <person name="Ishii M."/>
            <person name="Ohtani R."/>
            <person name="Kanamori-Sato M."/>
            <person name="Honoki R."/>
            <person name="Miyazaki D."/>
            <person name="Mochizuki H."/>
            <person name="Umetsu J."/>
            <person name="Higashi K."/>
            <person name="Shibata D."/>
            <person name="Kamiya Y."/>
            <person name="Sato N."/>
            <person name="Nakamura Y."/>
            <person name="Tabata S."/>
            <person name="Ida S."/>
            <person name="Kurokawa K."/>
            <person name="Ohta H."/>
        </authorList>
    </citation>
    <scope>NUCLEOTIDE SEQUENCE [LARGE SCALE GENOMIC DNA]</scope>
    <source>
        <strain evidence="7 8">NIES-2285</strain>
    </source>
</reference>
<dbReference type="AlphaFoldDB" id="A0A0U9HHU5"/>
<feature type="transmembrane region" description="Helical" evidence="6">
    <location>
        <begin position="82"/>
        <end position="104"/>
    </location>
</feature>
<organism evidence="7 8">
    <name type="scientific">Klebsormidium nitens</name>
    <name type="common">Green alga</name>
    <name type="synonym">Ulothrix nitens</name>
    <dbReference type="NCBI Taxonomy" id="105231"/>
    <lineage>
        <taxon>Eukaryota</taxon>
        <taxon>Viridiplantae</taxon>
        <taxon>Streptophyta</taxon>
        <taxon>Klebsormidiophyceae</taxon>
        <taxon>Klebsormidiales</taxon>
        <taxon>Klebsormidiaceae</taxon>
        <taxon>Klebsormidium</taxon>
    </lineage>
</organism>
<keyword evidence="8" id="KW-1185">Reference proteome</keyword>
<feature type="transmembrane region" description="Helical" evidence="6">
    <location>
        <begin position="143"/>
        <end position="162"/>
    </location>
</feature>
<feature type="transmembrane region" description="Helical" evidence="6">
    <location>
        <begin position="195"/>
        <end position="213"/>
    </location>
</feature>
<evidence type="ECO:0000256" key="1">
    <source>
        <dbReference type="ARBA" id="ARBA00004141"/>
    </source>
</evidence>
<comment type="similarity">
    <text evidence="2">Belongs to the TMEM144 family.</text>
</comment>
<keyword evidence="5 6" id="KW-0472">Membrane</keyword>
<feature type="transmembrane region" description="Helical" evidence="6">
    <location>
        <begin position="57"/>
        <end position="76"/>
    </location>
</feature>
<dbReference type="Proteomes" id="UP000054558">
    <property type="component" value="Unassembled WGS sequence"/>
</dbReference>
<feature type="transmembrane region" description="Helical" evidence="6">
    <location>
        <begin position="319"/>
        <end position="337"/>
    </location>
</feature>
<evidence type="ECO:0000256" key="4">
    <source>
        <dbReference type="ARBA" id="ARBA00022989"/>
    </source>
</evidence>
<dbReference type="OMA" id="GNFMGYS"/>
<evidence type="ECO:0000256" key="2">
    <source>
        <dbReference type="ARBA" id="ARBA00005731"/>
    </source>
</evidence>
<feature type="transmembrane region" description="Helical" evidence="6">
    <location>
        <begin position="259"/>
        <end position="282"/>
    </location>
</feature>
<evidence type="ECO:0000256" key="6">
    <source>
        <dbReference type="SAM" id="Phobius"/>
    </source>
</evidence>
<dbReference type="Pfam" id="PF07857">
    <property type="entry name" value="TMEM144"/>
    <property type="match status" value="1"/>
</dbReference>
<proteinExistence type="inferred from homology"/>
<dbReference type="OrthoDB" id="426527at2759"/>
<keyword evidence="4 6" id="KW-1133">Transmembrane helix</keyword>
<feature type="transmembrane region" description="Helical" evidence="6">
    <location>
        <begin position="28"/>
        <end position="45"/>
    </location>
</feature>
<comment type="subcellular location">
    <subcellularLocation>
        <location evidence="1">Membrane</location>
        <topology evidence="1">Multi-pass membrane protein</topology>
    </subcellularLocation>
</comment>
<dbReference type="InterPro" id="IPR012435">
    <property type="entry name" value="TMEM144"/>
</dbReference>
<feature type="transmembrane region" description="Helical" evidence="6">
    <location>
        <begin position="225"/>
        <end position="247"/>
    </location>
</feature>